<dbReference type="PANTHER" id="PTHR43667:SF1">
    <property type="entry name" value="CYCLOPROPANE-FATTY-ACYL-PHOSPHOLIPID SYNTHASE"/>
    <property type="match status" value="1"/>
</dbReference>
<dbReference type="GO" id="GO:0008168">
    <property type="term" value="F:methyltransferase activity"/>
    <property type="evidence" value="ECO:0007669"/>
    <property type="project" value="UniProtKB-KW"/>
</dbReference>
<dbReference type="RefSeq" id="WP_086078490.1">
    <property type="nucleotide sequence ID" value="NZ_CP021111.1"/>
</dbReference>
<dbReference type="OrthoDB" id="9782855at2"/>
<dbReference type="Proteomes" id="UP000194161">
    <property type="component" value="Chromosome"/>
</dbReference>
<organism evidence="6 7">
    <name type="scientific">Bordetella genomosp. 13</name>
    <dbReference type="NCBI Taxonomy" id="463040"/>
    <lineage>
        <taxon>Bacteria</taxon>
        <taxon>Pseudomonadati</taxon>
        <taxon>Pseudomonadota</taxon>
        <taxon>Betaproteobacteria</taxon>
        <taxon>Burkholderiales</taxon>
        <taxon>Alcaligenaceae</taxon>
        <taxon>Bordetella</taxon>
    </lineage>
</organism>
<keyword evidence="2" id="KW-0489">Methyltransferase</keyword>
<evidence type="ECO:0000313" key="6">
    <source>
        <dbReference type="EMBL" id="ARP94725.1"/>
    </source>
</evidence>
<keyword evidence="3" id="KW-0808">Transferase</keyword>
<dbReference type="PANTHER" id="PTHR43667">
    <property type="entry name" value="CYCLOPROPANE-FATTY-ACYL-PHOSPHOLIPID SYNTHASE"/>
    <property type="match status" value="1"/>
</dbReference>
<dbReference type="Gene3D" id="3.40.50.150">
    <property type="entry name" value="Vaccinia Virus protein VP39"/>
    <property type="match status" value="1"/>
</dbReference>
<keyword evidence="5" id="KW-0443">Lipid metabolism</keyword>
<evidence type="ECO:0000256" key="5">
    <source>
        <dbReference type="ARBA" id="ARBA00023098"/>
    </source>
</evidence>
<evidence type="ECO:0000256" key="2">
    <source>
        <dbReference type="ARBA" id="ARBA00022603"/>
    </source>
</evidence>
<gene>
    <name evidence="6" type="ORF">CAL15_10200</name>
</gene>
<dbReference type="InterPro" id="IPR050723">
    <property type="entry name" value="CFA/CMAS"/>
</dbReference>
<dbReference type="GO" id="GO:0032259">
    <property type="term" value="P:methylation"/>
    <property type="evidence" value="ECO:0007669"/>
    <property type="project" value="UniProtKB-KW"/>
</dbReference>
<name>A0A1W6ZBT7_9BORD</name>
<evidence type="ECO:0000256" key="1">
    <source>
        <dbReference type="ARBA" id="ARBA00010815"/>
    </source>
</evidence>
<protein>
    <submittedName>
        <fullName evidence="6">Cyclopropane-fatty-acyl-phospholipid synthase</fullName>
    </submittedName>
</protein>
<dbReference type="STRING" id="463040.CAL15_10200"/>
<dbReference type="AlphaFoldDB" id="A0A1W6ZBT7"/>
<dbReference type="Pfam" id="PF02353">
    <property type="entry name" value="CMAS"/>
    <property type="match status" value="1"/>
</dbReference>
<evidence type="ECO:0000256" key="4">
    <source>
        <dbReference type="ARBA" id="ARBA00022691"/>
    </source>
</evidence>
<accession>A0A1W6ZBT7</accession>
<keyword evidence="4" id="KW-0949">S-adenosyl-L-methionine</keyword>
<evidence type="ECO:0000256" key="3">
    <source>
        <dbReference type="ARBA" id="ARBA00022679"/>
    </source>
</evidence>
<keyword evidence="7" id="KW-1185">Reference proteome</keyword>
<sequence>MNTVAELEQDYGGSPDAIKYHYDVGREFYQLWLDDSMTYSSALWAEEGQSAKDTLAAAQRRKIDLHLQQARVSRASRVMDVGCGWGGVVAAACAMPNVQQVVGLTLSDDQAEYVRAMGLSKAEIRLESWVDHEPQAPYDSIISVGAFEHFAKPEDSIEEKIEVYRHFFEKCRQWLAPHGRMSLQSIAYGNMRREDSSAFINNEIFPASDLPTLDEIARAADGVMEITTVYNHRLHYARTMEAWARNLRSRRDEAVALVGEETTARYETYLTQTAVGFYMGKIGLLRLALRPITPSWKESAAY</sequence>
<reference evidence="6 7" key="1">
    <citation type="submission" date="2017-05" db="EMBL/GenBank/DDBJ databases">
        <title>Complete and WGS of Bordetella genogroups.</title>
        <authorList>
            <person name="Spilker T."/>
            <person name="LiPuma J."/>
        </authorList>
    </citation>
    <scope>NUCLEOTIDE SEQUENCE [LARGE SCALE GENOMIC DNA]</scope>
    <source>
        <strain evidence="6 7">AU7206</strain>
    </source>
</reference>
<proteinExistence type="inferred from homology"/>
<dbReference type="InterPro" id="IPR003333">
    <property type="entry name" value="CMAS"/>
</dbReference>
<dbReference type="KEGG" id="bgm:CAL15_10200"/>
<dbReference type="SUPFAM" id="SSF53335">
    <property type="entry name" value="S-adenosyl-L-methionine-dependent methyltransferases"/>
    <property type="match status" value="1"/>
</dbReference>
<evidence type="ECO:0000313" key="7">
    <source>
        <dbReference type="Proteomes" id="UP000194161"/>
    </source>
</evidence>
<dbReference type="InterPro" id="IPR029063">
    <property type="entry name" value="SAM-dependent_MTases_sf"/>
</dbReference>
<dbReference type="PIRSF" id="PIRSF003085">
    <property type="entry name" value="CMAS"/>
    <property type="match status" value="1"/>
</dbReference>
<dbReference type="GO" id="GO:0008610">
    <property type="term" value="P:lipid biosynthetic process"/>
    <property type="evidence" value="ECO:0007669"/>
    <property type="project" value="InterPro"/>
</dbReference>
<dbReference type="CDD" id="cd02440">
    <property type="entry name" value="AdoMet_MTases"/>
    <property type="match status" value="1"/>
</dbReference>
<dbReference type="EMBL" id="CP021111">
    <property type="protein sequence ID" value="ARP94725.1"/>
    <property type="molecule type" value="Genomic_DNA"/>
</dbReference>
<comment type="similarity">
    <text evidence="1">Belongs to the CFA/CMAS family.</text>
</comment>